<name>A0A9Q8ZD46_CURCL</name>
<dbReference type="EMBL" id="CP089279">
    <property type="protein sequence ID" value="USP81057.1"/>
    <property type="molecule type" value="Genomic_DNA"/>
</dbReference>
<dbReference type="AlphaFoldDB" id="A0A9Q8ZD46"/>
<accession>A0A9Q8ZD46</accession>
<dbReference type="OrthoDB" id="3724701at2759"/>
<evidence type="ECO:0000313" key="2">
    <source>
        <dbReference type="Proteomes" id="UP001056012"/>
    </source>
</evidence>
<reference evidence="1" key="1">
    <citation type="submission" date="2021-12" db="EMBL/GenBank/DDBJ databases">
        <title>Curvularia clavata genome.</title>
        <authorList>
            <person name="Cao Y."/>
        </authorList>
    </citation>
    <scope>NUCLEOTIDE SEQUENCE</scope>
    <source>
        <strain evidence="1">Yc1106</strain>
    </source>
</reference>
<organism evidence="1 2">
    <name type="scientific">Curvularia clavata</name>
    <dbReference type="NCBI Taxonomy" id="95742"/>
    <lineage>
        <taxon>Eukaryota</taxon>
        <taxon>Fungi</taxon>
        <taxon>Dikarya</taxon>
        <taxon>Ascomycota</taxon>
        <taxon>Pezizomycotina</taxon>
        <taxon>Dothideomycetes</taxon>
        <taxon>Pleosporomycetidae</taxon>
        <taxon>Pleosporales</taxon>
        <taxon>Pleosporineae</taxon>
        <taxon>Pleosporaceae</taxon>
        <taxon>Curvularia</taxon>
    </lineage>
</organism>
<evidence type="ECO:0000313" key="1">
    <source>
        <dbReference type="EMBL" id="USP81057.1"/>
    </source>
</evidence>
<dbReference type="PANTHER" id="PTHR42354">
    <property type="entry name" value="C2H2-TYPE DOMAIN-CONTAINING PROTEIN"/>
    <property type="match status" value="1"/>
</dbReference>
<protein>
    <submittedName>
        <fullName evidence="1">Uncharacterized protein</fullName>
    </submittedName>
</protein>
<dbReference type="Proteomes" id="UP001056012">
    <property type="component" value="Chromosome 6"/>
</dbReference>
<sequence length="353" mass="40301">MSWEKTQHTSLTLWDIDRVFQDAHEAYEQWQARHRRTRSKWICLGTKNRDDAVGRALSLGRQIQRIMEAGKEAFGERFEEGDHKCNAVLSAQLLRVQYEIRQPLYDSAFSPTPTTPIDDIITTAKSVRRACLNALRDQYARLETPILSPVLPPPRFKVVFCPFADQLRKDLKESKSSTLRAKKAHPHDKHDDREVCPHCSAVVSVATHSGLPASRCILFTSHIALDPVSRDDRATFACNGCYKTFEDSYAFLDHYFQKQIGSERSCLKVSISKTTSTWFLKEELIDADPWLVEQCLKNCIARETMRGKRHKRAASRITIREVRSSDEDLTKADEKRWHDSALSATPIAGAGRL</sequence>
<proteinExistence type="predicted"/>
<gene>
    <name evidence="1" type="ORF">yc1106_08331</name>
</gene>
<keyword evidence="2" id="KW-1185">Reference proteome</keyword>
<dbReference type="VEuPathDB" id="FungiDB:yc1106_08331"/>
<dbReference type="PANTHER" id="PTHR42354:SF1">
    <property type="entry name" value="C2H2-TYPE DOMAIN-CONTAINING PROTEIN"/>
    <property type="match status" value="1"/>
</dbReference>